<name>A0A1I4HTL9_9HYPH</name>
<protein>
    <submittedName>
        <fullName evidence="1">Uncharacterized protein</fullName>
    </submittedName>
</protein>
<dbReference type="EMBL" id="FOTK01000005">
    <property type="protein sequence ID" value="SFL45549.1"/>
    <property type="molecule type" value="Genomic_DNA"/>
</dbReference>
<gene>
    <name evidence="1" type="ORF">SAMN05192568_100551</name>
</gene>
<sequence length="47" mass="5190">MRIKILLALTLVVYVTTGRAPGIREPRNPDTEQAGGRVVIAMKRAWA</sequence>
<evidence type="ECO:0000313" key="2">
    <source>
        <dbReference type="Proteomes" id="UP000199048"/>
    </source>
</evidence>
<proteinExistence type="predicted"/>
<evidence type="ECO:0000313" key="1">
    <source>
        <dbReference type="EMBL" id="SFL45549.1"/>
    </source>
</evidence>
<accession>A0A1I4HTL9</accession>
<dbReference type="AlphaFoldDB" id="A0A1I4HTL9"/>
<keyword evidence="2" id="KW-1185">Reference proteome</keyword>
<dbReference type="Proteomes" id="UP000199048">
    <property type="component" value="Unassembled WGS sequence"/>
</dbReference>
<reference evidence="2" key="1">
    <citation type="submission" date="2016-10" db="EMBL/GenBank/DDBJ databases">
        <authorList>
            <person name="Varghese N."/>
            <person name="Submissions S."/>
        </authorList>
    </citation>
    <scope>NUCLEOTIDE SEQUENCE [LARGE SCALE GENOMIC DNA]</scope>
    <source>
        <strain evidence="2">BL36</strain>
    </source>
</reference>
<dbReference type="RefSeq" id="WP_007560701.1">
    <property type="nucleotide sequence ID" value="NZ_FOTK01000005.1"/>
</dbReference>
<organism evidence="1 2">
    <name type="scientific">Methylobacterium pseudosasicola</name>
    <dbReference type="NCBI Taxonomy" id="582667"/>
    <lineage>
        <taxon>Bacteria</taxon>
        <taxon>Pseudomonadati</taxon>
        <taxon>Pseudomonadota</taxon>
        <taxon>Alphaproteobacteria</taxon>
        <taxon>Hyphomicrobiales</taxon>
        <taxon>Methylobacteriaceae</taxon>
        <taxon>Methylobacterium</taxon>
    </lineage>
</organism>
<dbReference type="GeneID" id="90835685"/>